<dbReference type="PROSITE" id="PS51257">
    <property type="entry name" value="PROKAR_LIPOPROTEIN"/>
    <property type="match status" value="1"/>
</dbReference>
<dbReference type="EMBL" id="CP064954">
    <property type="protein sequence ID" value="QPK79685.1"/>
    <property type="molecule type" value="Genomic_DNA"/>
</dbReference>
<proteinExistence type="predicted"/>
<gene>
    <name evidence="2" type="ORF">G7Y31_02980</name>
</gene>
<evidence type="ECO:0008006" key="4">
    <source>
        <dbReference type="Google" id="ProtNLM"/>
    </source>
</evidence>
<evidence type="ECO:0000256" key="1">
    <source>
        <dbReference type="SAM" id="MobiDB-lite"/>
    </source>
</evidence>
<feature type="region of interest" description="Disordered" evidence="1">
    <location>
        <begin position="51"/>
        <end position="278"/>
    </location>
</feature>
<reference evidence="2 3" key="1">
    <citation type="submission" date="2020-11" db="EMBL/GenBank/DDBJ databases">
        <title>Corynebacterium sp. ZJ-599.</title>
        <authorList>
            <person name="Zhou J."/>
        </authorList>
    </citation>
    <scope>NUCLEOTIDE SEQUENCE [LARGE SCALE GENOMIC DNA]</scope>
    <source>
        <strain evidence="2 3">ZJ-599</strain>
    </source>
</reference>
<feature type="compositionally biased region" description="Pro residues" evidence="1">
    <location>
        <begin position="160"/>
        <end position="171"/>
    </location>
</feature>
<protein>
    <recommendedName>
        <fullName evidence="4">DNA-directed RNA polymerase II</fullName>
    </recommendedName>
</protein>
<feature type="compositionally biased region" description="Low complexity" evidence="1">
    <location>
        <begin position="181"/>
        <end position="236"/>
    </location>
</feature>
<sequence>MKADTRRVLIFIAVGVLVACAVGTGVWRLGTPGSSTSDSATNQAHGVVVTHTTSRPASVGDFVRPTEDTDSPKSGRTVALASDDPFLPPNAAFNTTKADSQPTTFYRPPNISGSREDAVSADAPATAANAPTAAAGPANTPGSPQAPQAPQRPGQTGPRPESPTPGQPERPAPGTKTSAETPPDTTRPQRPDATTEPDTSSASTPGSTQGSSTGPTTEEPSTTGPSTTSEPTVPAEPTEEESDTPLLESDGSQDDQESTTSTLATTIEPDPTEPEPAP</sequence>
<evidence type="ECO:0000313" key="3">
    <source>
        <dbReference type="Proteomes" id="UP000594681"/>
    </source>
</evidence>
<dbReference type="AlphaFoldDB" id="A0A7T0KF80"/>
<feature type="compositionally biased region" description="Low complexity" evidence="1">
    <location>
        <begin position="120"/>
        <end position="159"/>
    </location>
</feature>
<accession>A0A7T0KF80</accession>
<name>A0A7T0KF80_9CORY</name>
<organism evidence="2 3">
    <name type="scientific">Corynebacterium lizhenjunii</name>
    <dbReference type="NCBI Taxonomy" id="2709394"/>
    <lineage>
        <taxon>Bacteria</taxon>
        <taxon>Bacillati</taxon>
        <taxon>Actinomycetota</taxon>
        <taxon>Actinomycetes</taxon>
        <taxon>Mycobacteriales</taxon>
        <taxon>Corynebacteriaceae</taxon>
        <taxon>Corynebacterium</taxon>
    </lineage>
</organism>
<dbReference type="RefSeq" id="WP_165008506.1">
    <property type="nucleotide sequence ID" value="NZ_CP064954.1"/>
</dbReference>
<dbReference type="KEGG" id="cliz:G7Y31_02980"/>
<evidence type="ECO:0000313" key="2">
    <source>
        <dbReference type="EMBL" id="QPK79685.1"/>
    </source>
</evidence>
<keyword evidence="3" id="KW-1185">Reference proteome</keyword>
<dbReference type="Proteomes" id="UP000594681">
    <property type="component" value="Chromosome"/>
</dbReference>
<feature type="compositionally biased region" description="Polar residues" evidence="1">
    <location>
        <begin position="92"/>
        <end position="104"/>
    </location>
</feature>
<feature type="compositionally biased region" description="Basic and acidic residues" evidence="1">
    <location>
        <begin position="64"/>
        <end position="73"/>
    </location>
</feature>